<organism evidence="1 2">
    <name type="scientific">Laccaria amethystina LaAM-08-1</name>
    <dbReference type="NCBI Taxonomy" id="1095629"/>
    <lineage>
        <taxon>Eukaryota</taxon>
        <taxon>Fungi</taxon>
        <taxon>Dikarya</taxon>
        <taxon>Basidiomycota</taxon>
        <taxon>Agaricomycotina</taxon>
        <taxon>Agaricomycetes</taxon>
        <taxon>Agaricomycetidae</taxon>
        <taxon>Agaricales</taxon>
        <taxon>Agaricineae</taxon>
        <taxon>Hydnangiaceae</taxon>
        <taxon>Laccaria</taxon>
    </lineage>
</organism>
<reference evidence="1 2" key="1">
    <citation type="submission" date="2014-04" db="EMBL/GenBank/DDBJ databases">
        <authorList>
            <consortium name="DOE Joint Genome Institute"/>
            <person name="Kuo A."/>
            <person name="Kohler A."/>
            <person name="Nagy L.G."/>
            <person name="Floudas D."/>
            <person name="Copeland A."/>
            <person name="Barry K.W."/>
            <person name="Cichocki N."/>
            <person name="Veneault-Fourrey C."/>
            <person name="LaButti K."/>
            <person name="Lindquist E.A."/>
            <person name="Lipzen A."/>
            <person name="Lundell T."/>
            <person name="Morin E."/>
            <person name="Murat C."/>
            <person name="Sun H."/>
            <person name="Tunlid A."/>
            <person name="Henrissat B."/>
            <person name="Grigoriev I.V."/>
            <person name="Hibbett D.S."/>
            <person name="Martin F."/>
            <person name="Nordberg H.P."/>
            <person name="Cantor M.N."/>
            <person name="Hua S.X."/>
        </authorList>
    </citation>
    <scope>NUCLEOTIDE SEQUENCE [LARGE SCALE GENOMIC DNA]</scope>
    <source>
        <strain evidence="1 2">LaAM-08-1</strain>
    </source>
</reference>
<sequence length="51" mass="5690">MDLILFLADWRDAFAVRVYEGVWIQSSVRLEGMGGGYDAGDDEEYGSSADR</sequence>
<name>A0A0C9XY88_9AGAR</name>
<accession>A0A0C9XY88</accession>
<keyword evidence="2" id="KW-1185">Reference proteome</keyword>
<reference evidence="2" key="2">
    <citation type="submission" date="2015-01" db="EMBL/GenBank/DDBJ databases">
        <title>Evolutionary Origins and Diversification of the Mycorrhizal Mutualists.</title>
        <authorList>
            <consortium name="DOE Joint Genome Institute"/>
            <consortium name="Mycorrhizal Genomics Consortium"/>
            <person name="Kohler A."/>
            <person name="Kuo A."/>
            <person name="Nagy L.G."/>
            <person name="Floudas D."/>
            <person name="Copeland A."/>
            <person name="Barry K.W."/>
            <person name="Cichocki N."/>
            <person name="Veneault-Fourrey C."/>
            <person name="LaButti K."/>
            <person name="Lindquist E.A."/>
            <person name="Lipzen A."/>
            <person name="Lundell T."/>
            <person name="Morin E."/>
            <person name="Murat C."/>
            <person name="Riley R."/>
            <person name="Ohm R."/>
            <person name="Sun H."/>
            <person name="Tunlid A."/>
            <person name="Henrissat B."/>
            <person name="Grigoriev I.V."/>
            <person name="Hibbett D.S."/>
            <person name="Martin F."/>
        </authorList>
    </citation>
    <scope>NUCLEOTIDE SEQUENCE [LARGE SCALE GENOMIC DNA]</scope>
    <source>
        <strain evidence="2">LaAM-08-1</strain>
    </source>
</reference>
<gene>
    <name evidence="1" type="ORF">K443DRAFT_674265</name>
</gene>
<dbReference type="HOGENOM" id="CLU_3106719_0_0_1"/>
<dbReference type="Proteomes" id="UP000054477">
    <property type="component" value="Unassembled WGS sequence"/>
</dbReference>
<proteinExistence type="predicted"/>
<protein>
    <submittedName>
        <fullName evidence="1">Uncharacterized protein</fullName>
    </submittedName>
</protein>
<dbReference type="EMBL" id="KN838552">
    <property type="protein sequence ID" value="KIK06604.1"/>
    <property type="molecule type" value="Genomic_DNA"/>
</dbReference>
<evidence type="ECO:0000313" key="1">
    <source>
        <dbReference type="EMBL" id="KIK06604.1"/>
    </source>
</evidence>
<dbReference type="AlphaFoldDB" id="A0A0C9XY88"/>
<evidence type="ECO:0000313" key="2">
    <source>
        <dbReference type="Proteomes" id="UP000054477"/>
    </source>
</evidence>